<accession>A0ACC0CY57</accession>
<name>A0ACC0CY57_9PEZI</name>
<gene>
    <name evidence="1" type="ORF">F4821DRAFT_260934</name>
</gene>
<keyword evidence="2" id="KW-1185">Reference proteome</keyword>
<organism evidence="1 2">
    <name type="scientific">Hypoxylon rubiginosum</name>
    <dbReference type="NCBI Taxonomy" id="110542"/>
    <lineage>
        <taxon>Eukaryota</taxon>
        <taxon>Fungi</taxon>
        <taxon>Dikarya</taxon>
        <taxon>Ascomycota</taxon>
        <taxon>Pezizomycotina</taxon>
        <taxon>Sordariomycetes</taxon>
        <taxon>Xylariomycetidae</taxon>
        <taxon>Xylariales</taxon>
        <taxon>Hypoxylaceae</taxon>
        <taxon>Hypoxylon</taxon>
    </lineage>
</organism>
<sequence>MLMIESIASIPGEQATPSILVQEPKEEEDKTRKWKGKGKAGVVIEEDGIGLVGLYSSEITVDWTKFEPPEALRDTADTESELVAQIVHESIDKVKARIAEEEEKRKAEDEAERLRQEEKEEDIKREDEKETTLETSDAPLGEKSNEDGKPFEFHTEITATTENGGLQGFLAPEPPVKSKKRSFMNFFRRSNNTKERGESSATGAARHRRDEKHHVSDILKTVSHASSPNSSVNEIEVECVSCLDDFSPKEMVKAPCHSYCKPCFLRLINTACENELQWPPKCCLNPIPQKTIVSNIDNNLEKVYYDRSEEWGLPISDRVYCSHPTCSRWIEPRNINRARRVAICSESHETCIICRGPQHGGDNCPEDRDMMRTDELAEQEGWRRCYSCNVYVEHSEACRHMTCRCGAQFCYVCGAPWCTCDCTMHQLANIKRQAITRRQARQERELKEEAEIQEALRQVAEYEREEALKAELLRQEQERLDEERRQKELMERIELEEDRRRAVEIKFRELREIFTRIHELQRIMVQSDHKTKETTLESDSATALTELHEKLAIDRERLDNVTKEKYAKRENKLQCEFVVRVAAERRIEEQYYADLKAFWYDKPDGEVQAAISMKEFQRKMDDGYLHWEKWRDRELDGYSWGLQEEQAIKQELMQESERRLTESMREKQVDFSMRKTAELRWVQEVIEERNRMLADMETDEIENGEDIDAWFAEEPLDQRSINSVELEREFRVPGAFSWVE</sequence>
<reference evidence="1 2" key="1">
    <citation type="journal article" date="2022" name="New Phytol.">
        <title>Ecological generalism drives hyperdiversity of secondary metabolite gene clusters in xylarialean endophytes.</title>
        <authorList>
            <person name="Franco M.E.E."/>
            <person name="Wisecaver J.H."/>
            <person name="Arnold A.E."/>
            <person name="Ju Y.M."/>
            <person name="Slot J.C."/>
            <person name="Ahrendt S."/>
            <person name="Moore L.P."/>
            <person name="Eastman K.E."/>
            <person name="Scott K."/>
            <person name="Konkel Z."/>
            <person name="Mondo S.J."/>
            <person name="Kuo A."/>
            <person name="Hayes R.D."/>
            <person name="Haridas S."/>
            <person name="Andreopoulos B."/>
            <person name="Riley R."/>
            <person name="LaButti K."/>
            <person name="Pangilinan J."/>
            <person name="Lipzen A."/>
            <person name="Amirebrahimi M."/>
            <person name="Yan J."/>
            <person name="Adam C."/>
            <person name="Keymanesh K."/>
            <person name="Ng V."/>
            <person name="Louie K."/>
            <person name="Northen T."/>
            <person name="Drula E."/>
            <person name="Henrissat B."/>
            <person name="Hsieh H.M."/>
            <person name="Youens-Clark K."/>
            <person name="Lutzoni F."/>
            <person name="Miadlikowska J."/>
            <person name="Eastwood D.C."/>
            <person name="Hamelin R.C."/>
            <person name="Grigoriev I.V."/>
            <person name="U'Ren J.M."/>
        </authorList>
    </citation>
    <scope>NUCLEOTIDE SEQUENCE [LARGE SCALE GENOMIC DNA]</scope>
    <source>
        <strain evidence="1 2">ER1909</strain>
    </source>
</reference>
<protein>
    <submittedName>
        <fullName evidence="1">Uncharacterized protein</fullName>
    </submittedName>
</protein>
<comment type="caution">
    <text evidence="1">The sequence shown here is derived from an EMBL/GenBank/DDBJ whole genome shotgun (WGS) entry which is preliminary data.</text>
</comment>
<evidence type="ECO:0000313" key="1">
    <source>
        <dbReference type="EMBL" id="KAI6085426.1"/>
    </source>
</evidence>
<evidence type="ECO:0000313" key="2">
    <source>
        <dbReference type="Proteomes" id="UP001497680"/>
    </source>
</evidence>
<dbReference type="Proteomes" id="UP001497680">
    <property type="component" value="Unassembled WGS sequence"/>
</dbReference>
<proteinExistence type="predicted"/>
<dbReference type="EMBL" id="MU394325">
    <property type="protein sequence ID" value="KAI6085426.1"/>
    <property type="molecule type" value="Genomic_DNA"/>
</dbReference>